<evidence type="ECO:0000256" key="2">
    <source>
        <dbReference type="ARBA" id="ARBA00022475"/>
    </source>
</evidence>
<evidence type="ECO:0000256" key="4">
    <source>
        <dbReference type="ARBA" id="ARBA00022989"/>
    </source>
</evidence>
<feature type="transmembrane region" description="Helical" evidence="8">
    <location>
        <begin position="868"/>
        <end position="892"/>
    </location>
</feature>
<feature type="transmembrane region" description="Helical" evidence="8">
    <location>
        <begin position="355"/>
        <end position="384"/>
    </location>
</feature>
<evidence type="ECO:0000256" key="5">
    <source>
        <dbReference type="ARBA" id="ARBA00023136"/>
    </source>
</evidence>
<evidence type="ECO:0000256" key="8">
    <source>
        <dbReference type="SAM" id="Phobius"/>
    </source>
</evidence>
<comment type="subcellular location">
    <subcellularLocation>
        <location evidence="1">Cell membrane</location>
        <topology evidence="1">Multi-pass membrane protein</topology>
    </subcellularLocation>
</comment>
<feature type="transmembrane region" description="Helical" evidence="8">
    <location>
        <begin position="525"/>
        <end position="547"/>
    </location>
</feature>
<dbReference type="InterPro" id="IPR050250">
    <property type="entry name" value="Macrolide_Exporter_MacB"/>
</dbReference>
<feature type="transmembrane region" description="Helical" evidence="8">
    <location>
        <begin position="451"/>
        <end position="470"/>
    </location>
</feature>
<organism evidence="10 11">
    <name type="scientific">Actinomadura rubrisoli</name>
    <dbReference type="NCBI Taxonomy" id="2530368"/>
    <lineage>
        <taxon>Bacteria</taxon>
        <taxon>Bacillati</taxon>
        <taxon>Actinomycetota</taxon>
        <taxon>Actinomycetes</taxon>
        <taxon>Streptosporangiales</taxon>
        <taxon>Thermomonosporaceae</taxon>
        <taxon>Actinomadura</taxon>
    </lineage>
</organism>
<proteinExistence type="inferred from homology"/>
<dbReference type="PANTHER" id="PTHR30572:SF4">
    <property type="entry name" value="ABC TRANSPORTER PERMEASE YTRF"/>
    <property type="match status" value="1"/>
</dbReference>
<keyword evidence="4 8" id="KW-1133">Transmembrane helix</keyword>
<feature type="transmembrane region" description="Helical" evidence="8">
    <location>
        <begin position="774"/>
        <end position="798"/>
    </location>
</feature>
<evidence type="ECO:0000313" key="11">
    <source>
        <dbReference type="Proteomes" id="UP000294513"/>
    </source>
</evidence>
<comment type="similarity">
    <text evidence="6">Belongs to the ABC-4 integral membrane protein family.</text>
</comment>
<keyword evidence="3 8" id="KW-0812">Transmembrane</keyword>
<evidence type="ECO:0000313" key="10">
    <source>
        <dbReference type="EMBL" id="TDD94060.1"/>
    </source>
</evidence>
<evidence type="ECO:0000256" key="6">
    <source>
        <dbReference type="ARBA" id="ARBA00038076"/>
    </source>
</evidence>
<dbReference type="EMBL" id="SMKU01000023">
    <property type="protein sequence ID" value="TDD94060.1"/>
    <property type="molecule type" value="Genomic_DNA"/>
</dbReference>
<feature type="region of interest" description="Disordered" evidence="7">
    <location>
        <begin position="1"/>
        <end position="37"/>
    </location>
</feature>
<feature type="transmembrane region" description="Helical" evidence="8">
    <location>
        <begin position="819"/>
        <end position="848"/>
    </location>
</feature>
<dbReference type="PANTHER" id="PTHR30572">
    <property type="entry name" value="MEMBRANE COMPONENT OF TRANSPORTER-RELATED"/>
    <property type="match status" value="1"/>
</dbReference>
<dbReference type="Proteomes" id="UP000294513">
    <property type="component" value="Unassembled WGS sequence"/>
</dbReference>
<dbReference type="GO" id="GO:0022857">
    <property type="term" value="F:transmembrane transporter activity"/>
    <property type="evidence" value="ECO:0007669"/>
    <property type="project" value="TreeGrafter"/>
</dbReference>
<evidence type="ECO:0000256" key="1">
    <source>
        <dbReference type="ARBA" id="ARBA00004651"/>
    </source>
</evidence>
<evidence type="ECO:0000256" key="7">
    <source>
        <dbReference type="SAM" id="MobiDB-lite"/>
    </source>
</evidence>
<feature type="transmembrane region" description="Helical" evidence="8">
    <location>
        <begin position="404"/>
        <end position="424"/>
    </location>
</feature>
<sequence length="904" mass="93390">MGRPGRVPARRPDHRRHARPARSRDALAGGAVRSHRPALRMARRDALRSKGRTALVLCMIGLPVTVIVALAVLLKTSAWSPREELPYEIGAADARLTDAGRVPVQQRPDDDEFSTSQASGGGNDRPWTTAEITRQVTAKYGPGARVLPWSKSGLISLKTTRGYLRAELTGLDVRDPMARGLFKITKGRAPAAPGEIALSPSFGGHGFPIGALAQVDRDGTKKRVVGYVKEPRQPGAAVALTLPGAFPGRQEPLLQWLIDAGKPVTWADVTEFNKSGITVLSRAVVLDPPPPPPADSPLGGEQATRGAEPAVAAMIAAMIVLEVVLLAGPAFAVGMRRQRRQLALVAAAGGEARHLRAVVLASGLVLGGAAALGGAVLGLLGAAAAKPAVEAWRETLLGPFDVPWSLVALTMALGAGSGLLAAYAPARQAGRMDVVAALAGRRDGGRARRGWPIAGAVVIAGGAVVCLVGVRSLREFGAAIGAAAIILGCVMAAPWVVGAAGRLARGLPLPLRLAVRDGSRNRGRAAPAVAAIMAAVAGITALAIGAASDFQQQRQEYQAQLPMGTTLVRPPADRVDAVGRAVQRELPGVPVLPVRALPGENSICEGDDPAKCPSVSFSARPPGDHTQTIILGSVVGGAREARLVLGRDDPAVAAALAAGKIVLFGTRPLAQGTTTATISVWDDEREEPRAIRKVPGLPAVGFAEDPHVQALVPPSLAGRVGLPVRTEAFGVDRADHRVTKAEQSRLEEALRGFTEDDGSVYVERGFTGSFNETLLFLAAAAAVLTLGGALIATGLSSADARPDLATLAAVGARPRTRRLLMMGQAGFIAALGCWLGIAAGLVPGIAAARPLTDEPSDAPGGAHGPIVVFPWPLLLVIGIAVPLVAATAAGLFTRSRLPMSQRVA</sequence>
<feature type="domain" description="ABC3 transporter permease C-terminal" evidence="9">
    <location>
        <begin position="776"/>
        <end position="890"/>
    </location>
</feature>
<comment type="caution">
    <text evidence="10">The sequence shown here is derived from an EMBL/GenBank/DDBJ whole genome shotgun (WGS) entry which is preliminary data.</text>
</comment>
<evidence type="ECO:0000256" key="3">
    <source>
        <dbReference type="ARBA" id="ARBA00022692"/>
    </source>
</evidence>
<feature type="compositionally biased region" description="Basic residues" evidence="7">
    <location>
        <begin position="8"/>
        <end position="21"/>
    </location>
</feature>
<gene>
    <name evidence="10" type="ORF">E1298_07790</name>
</gene>
<keyword evidence="2" id="KW-1003">Cell membrane</keyword>
<keyword evidence="11" id="KW-1185">Reference proteome</keyword>
<dbReference type="GO" id="GO:0005886">
    <property type="term" value="C:plasma membrane"/>
    <property type="evidence" value="ECO:0007669"/>
    <property type="project" value="UniProtKB-SubCell"/>
</dbReference>
<dbReference type="InterPro" id="IPR003838">
    <property type="entry name" value="ABC3_permease_C"/>
</dbReference>
<dbReference type="OrthoDB" id="3405625at2"/>
<feature type="transmembrane region" description="Helical" evidence="8">
    <location>
        <begin position="53"/>
        <end position="74"/>
    </location>
</feature>
<feature type="domain" description="ABC3 transporter permease C-terminal" evidence="9">
    <location>
        <begin position="314"/>
        <end position="433"/>
    </location>
</feature>
<name>A0A4R5C7I2_9ACTN</name>
<feature type="region of interest" description="Disordered" evidence="7">
    <location>
        <begin position="100"/>
        <end position="129"/>
    </location>
</feature>
<protein>
    <submittedName>
        <fullName evidence="10">ABC transporter permease</fullName>
    </submittedName>
</protein>
<feature type="transmembrane region" description="Helical" evidence="8">
    <location>
        <begin position="311"/>
        <end position="334"/>
    </location>
</feature>
<evidence type="ECO:0000259" key="9">
    <source>
        <dbReference type="Pfam" id="PF02687"/>
    </source>
</evidence>
<accession>A0A4R5C7I2</accession>
<keyword evidence="5 8" id="KW-0472">Membrane</keyword>
<feature type="transmembrane region" description="Helical" evidence="8">
    <location>
        <begin position="476"/>
        <end position="504"/>
    </location>
</feature>
<dbReference type="Pfam" id="PF02687">
    <property type="entry name" value="FtsX"/>
    <property type="match status" value="2"/>
</dbReference>
<dbReference type="AlphaFoldDB" id="A0A4R5C7I2"/>
<reference evidence="10 11" key="1">
    <citation type="submission" date="2019-03" db="EMBL/GenBank/DDBJ databases">
        <title>Draft genome sequences of novel Actinobacteria.</title>
        <authorList>
            <person name="Sahin N."/>
            <person name="Ay H."/>
            <person name="Saygin H."/>
        </authorList>
    </citation>
    <scope>NUCLEOTIDE SEQUENCE [LARGE SCALE GENOMIC DNA]</scope>
    <source>
        <strain evidence="10 11">H3C3</strain>
    </source>
</reference>